<accession>A0ABQ2F1T8</accession>
<dbReference type="Gene3D" id="2.60.40.10">
    <property type="entry name" value="Immunoglobulins"/>
    <property type="match status" value="1"/>
</dbReference>
<dbReference type="EMBL" id="BMPP01000030">
    <property type="protein sequence ID" value="GGK42018.1"/>
    <property type="molecule type" value="Genomic_DNA"/>
</dbReference>
<dbReference type="Proteomes" id="UP000647587">
    <property type="component" value="Unassembled WGS sequence"/>
</dbReference>
<evidence type="ECO:0000313" key="2">
    <source>
        <dbReference type="EMBL" id="GGK42018.1"/>
    </source>
</evidence>
<dbReference type="Pfam" id="PF19077">
    <property type="entry name" value="Big_13"/>
    <property type="match status" value="1"/>
</dbReference>
<reference evidence="3" key="1">
    <citation type="journal article" date="2019" name="Int. J. Syst. Evol. Microbiol.">
        <title>The Global Catalogue of Microorganisms (GCM) 10K type strain sequencing project: providing services to taxonomists for standard genome sequencing and annotation.</title>
        <authorList>
            <consortium name="The Broad Institute Genomics Platform"/>
            <consortium name="The Broad Institute Genome Sequencing Center for Infectious Disease"/>
            <person name="Wu L."/>
            <person name="Ma J."/>
        </authorList>
    </citation>
    <scope>NUCLEOTIDE SEQUENCE [LARGE SCALE GENOMIC DNA]</scope>
    <source>
        <strain evidence="3">JCM 30331</strain>
    </source>
</reference>
<keyword evidence="3" id="KW-1185">Reference proteome</keyword>
<evidence type="ECO:0000259" key="1">
    <source>
        <dbReference type="Pfam" id="PF19077"/>
    </source>
</evidence>
<evidence type="ECO:0000313" key="3">
    <source>
        <dbReference type="Proteomes" id="UP000647587"/>
    </source>
</evidence>
<name>A0ABQ2F1T8_9DEIO</name>
<feature type="domain" description="Bacterial Ig-like" evidence="1">
    <location>
        <begin position="101"/>
        <end position="177"/>
    </location>
</feature>
<dbReference type="InterPro" id="IPR013783">
    <property type="entry name" value="Ig-like_fold"/>
</dbReference>
<protein>
    <recommendedName>
        <fullName evidence="1">Bacterial Ig-like domain-containing protein</fullName>
    </recommendedName>
</protein>
<dbReference type="InterPro" id="IPR044016">
    <property type="entry name" value="Big_13"/>
</dbReference>
<proteinExistence type="predicted"/>
<gene>
    <name evidence="2" type="ORF">GCM10008955_39750</name>
</gene>
<comment type="caution">
    <text evidence="2">The sequence shown here is derived from an EMBL/GenBank/DDBJ whole genome shotgun (WGS) entry which is preliminary data.</text>
</comment>
<organism evidence="2 3">
    <name type="scientific">Deinococcus malanensis</name>
    <dbReference type="NCBI Taxonomy" id="1706855"/>
    <lineage>
        <taxon>Bacteria</taxon>
        <taxon>Thermotogati</taxon>
        <taxon>Deinococcota</taxon>
        <taxon>Deinococci</taxon>
        <taxon>Deinococcales</taxon>
        <taxon>Deinococcaceae</taxon>
        <taxon>Deinococcus</taxon>
    </lineage>
</organism>
<sequence length="307" mass="30998">MSSGTATIGTDTGVLEYSLDSGATWTPMSSATNTYTIFLPAGTVLPGNTVKVRVQALTDTMYEEDETYALTASTQSGMSVSGTATITNTTVPTITVSAPDNTNDTTPTITGTTDASVGSTVTVTITQGTRTITLTTTVQAGGTYSVTVPNTDALVDGPYNVSASVTDLAGNTGTATDPGSVSVAVPDPVLLVDKLVRNVTVSSAFGPAADALPGDVLQYCIRFVNSGGAALAFRLTDVLSPSVTNLINLTYSPSTAPLDGTTSRPVSSALPAGVTLSVINGSIVLDFGNATLPSGSGGTICFEVTLR</sequence>